<keyword evidence="1" id="KW-0418">Kinase</keyword>
<gene>
    <name evidence="1" type="ORF">RIB2604_00700840</name>
</gene>
<keyword evidence="1" id="KW-0808">Transferase</keyword>
<dbReference type="GO" id="GO:0016301">
    <property type="term" value="F:kinase activity"/>
    <property type="evidence" value="ECO:0007669"/>
    <property type="project" value="UniProtKB-KW"/>
</dbReference>
<reference evidence="2" key="2">
    <citation type="submission" date="2016-02" db="EMBL/GenBank/DDBJ databases">
        <title>Genome sequencing of Aspergillus luchuensis NBRC 4314.</title>
        <authorList>
            <person name="Yamada O."/>
        </authorList>
    </citation>
    <scope>NUCLEOTIDE SEQUENCE [LARGE SCALE GENOMIC DNA]</scope>
    <source>
        <strain evidence="2">RIB 2604</strain>
    </source>
</reference>
<dbReference type="VEuPathDB" id="FungiDB:ASPFODRAFT_75761"/>
<dbReference type="Proteomes" id="UP000075230">
    <property type="component" value="Unassembled WGS sequence"/>
</dbReference>
<evidence type="ECO:0000313" key="2">
    <source>
        <dbReference type="Proteomes" id="UP000075230"/>
    </source>
</evidence>
<dbReference type="EMBL" id="BCWF01000007">
    <property type="protein sequence ID" value="GAT20402.1"/>
    <property type="molecule type" value="Genomic_DNA"/>
</dbReference>
<comment type="caution">
    <text evidence="1">The sequence shown here is derived from an EMBL/GenBank/DDBJ whole genome shotgun (WGS) entry which is preliminary data.</text>
</comment>
<evidence type="ECO:0000313" key="1">
    <source>
        <dbReference type="EMBL" id="GAT20402.1"/>
    </source>
</evidence>
<proteinExistence type="predicted"/>
<reference evidence="1 2" key="1">
    <citation type="journal article" date="2016" name="DNA Res.">
        <title>Genome sequence of Aspergillus luchuensis NBRC 4314.</title>
        <authorList>
            <person name="Yamada O."/>
            <person name="Machida M."/>
            <person name="Hosoyama A."/>
            <person name="Goto M."/>
            <person name="Takahashi T."/>
            <person name="Futagami T."/>
            <person name="Yamagata Y."/>
            <person name="Takeuchi M."/>
            <person name="Kobayashi T."/>
            <person name="Koike H."/>
            <person name="Abe K."/>
            <person name="Asai K."/>
            <person name="Arita M."/>
            <person name="Fujita N."/>
            <person name="Fukuda K."/>
            <person name="Higa K."/>
            <person name="Horikawa H."/>
            <person name="Ishikawa T."/>
            <person name="Jinno K."/>
            <person name="Kato Y."/>
            <person name="Kirimura K."/>
            <person name="Mizutani O."/>
            <person name="Nakasone K."/>
            <person name="Sano M."/>
            <person name="Shiraishi Y."/>
            <person name="Tsukahara M."/>
            <person name="Gomi K."/>
        </authorList>
    </citation>
    <scope>NUCLEOTIDE SEQUENCE [LARGE SCALE GENOMIC DNA]</scope>
    <source>
        <strain evidence="1 2">RIB 2604</strain>
    </source>
</reference>
<protein>
    <submittedName>
        <fullName evidence="1">Hexokinase</fullName>
    </submittedName>
</protein>
<dbReference type="AlphaFoldDB" id="A0A146F3B2"/>
<accession>A0A146F3B2</accession>
<name>A0A146F3B2_ASPKA</name>
<organism evidence="1 2">
    <name type="scientific">Aspergillus kawachii</name>
    <name type="common">White koji mold</name>
    <name type="synonym">Aspergillus awamori var. kawachi</name>
    <dbReference type="NCBI Taxonomy" id="1069201"/>
    <lineage>
        <taxon>Eukaryota</taxon>
        <taxon>Fungi</taxon>
        <taxon>Dikarya</taxon>
        <taxon>Ascomycota</taxon>
        <taxon>Pezizomycotina</taxon>
        <taxon>Eurotiomycetes</taxon>
        <taxon>Eurotiomycetidae</taxon>
        <taxon>Eurotiales</taxon>
        <taxon>Aspergillaceae</taxon>
        <taxon>Aspergillus</taxon>
        <taxon>Aspergillus subgen. Circumdati</taxon>
    </lineage>
</organism>
<sequence>MGMDKGRRRGYLATRISLFHRYRTGEDGVASCMAGTPVNLTHWVAITINCEELRDARENLSTLILRAE</sequence>